<feature type="domain" description="Topo IA-type catalytic" evidence="11">
    <location>
        <begin position="160"/>
        <end position="593"/>
    </location>
</feature>
<protein>
    <recommendedName>
        <fullName evidence="3">DNA topoisomerase</fullName>
        <ecNumber evidence="3">5.6.2.1</ecNumber>
    </recommendedName>
    <alternativeName>
        <fullName evidence="10">Omega-protein</fullName>
    </alternativeName>
    <alternativeName>
        <fullName evidence="9">Relaxing enzyme</fullName>
    </alternativeName>
    <alternativeName>
        <fullName evidence="7">Swivelase</fullName>
    </alternativeName>
    <alternativeName>
        <fullName evidence="8">Untwisting enzyme</fullName>
    </alternativeName>
</protein>
<proteinExistence type="inferred from homology"/>
<dbReference type="PANTHER" id="PTHR11390:SF21">
    <property type="entry name" value="DNA TOPOISOMERASE 3-ALPHA"/>
    <property type="match status" value="1"/>
</dbReference>
<accession>A0ABV1HW91</accession>
<dbReference type="Proteomes" id="UP001478133">
    <property type="component" value="Unassembled WGS sequence"/>
</dbReference>
<dbReference type="InterPro" id="IPR003601">
    <property type="entry name" value="Topo_IA_2"/>
</dbReference>
<gene>
    <name evidence="12" type="ORF">ABFO16_10200</name>
</gene>
<dbReference type="InterPro" id="IPR013826">
    <property type="entry name" value="Topo_IA_cen_sub3"/>
</dbReference>
<evidence type="ECO:0000313" key="12">
    <source>
        <dbReference type="EMBL" id="MEQ2566592.1"/>
    </source>
</evidence>
<dbReference type="CDD" id="cd03362">
    <property type="entry name" value="TOPRIM_TopoIA_TopoIII"/>
    <property type="match status" value="1"/>
</dbReference>
<comment type="caution">
    <text evidence="12">The sequence shown here is derived from an EMBL/GenBank/DDBJ whole genome shotgun (WGS) entry which is preliminary data.</text>
</comment>
<dbReference type="InterPro" id="IPR006171">
    <property type="entry name" value="TOPRIM_dom"/>
</dbReference>
<dbReference type="InterPro" id="IPR000380">
    <property type="entry name" value="Topo_IA"/>
</dbReference>
<comment type="catalytic activity">
    <reaction evidence="1">
        <text>ATP-independent breakage of single-stranded DNA, followed by passage and rejoining.</text>
        <dbReference type="EC" id="5.6.2.1"/>
    </reaction>
</comment>
<dbReference type="PANTHER" id="PTHR11390">
    <property type="entry name" value="PROKARYOTIC DNA TOPOISOMERASE"/>
    <property type="match status" value="1"/>
</dbReference>
<dbReference type="PROSITE" id="PS52039">
    <property type="entry name" value="TOPO_IA_2"/>
    <property type="match status" value="1"/>
</dbReference>
<evidence type="ECO:0000256" key="7">
    <source>
        <dbReference type="ARBA" id="ARBA00030003"/>
    </source>
</evidence>
<evidence type="ECO:0000256" key="10">
    <source>
        <dbReference type="ARBA" id="ARBA00032877"/>
    </source>
</evidence>
<keyword evidence="13" id="KW-1185">Reference proteome</keyword>
<keyword evidence="4" id="KW-0799">Topoisomerase</keyword>
<dbReference type="SMART" id="SM00437">
    <property type="entry name" value="TOP1Ac"/>
    <property type="match status" value="1"/>
</dbReference>
<name>A0ABV1HW91_9FIRM</name>
<evidence type="ECO:0000256" key="9">
    <source>
        <dbReference type="ARBA" id="ARBA00032235"/>
    </source>
</evidence>
<dbReference type="Gene3D" id="1.10.460.10">
    <property type="entry name" value="Topoisomerase I, domain 2"/>
    <property type="match status" value="1"/>
</dbReference>
<dbReference type="Gene3D" id="3.40.50.140">
    <property type="match status" value="1"/>
</dbReference>
<evidence type="ECO:0000256" key="8">
    <source>
        <dbReference type="ARBA" id="ARBA00031985"/>
    </source>
</evidence>
<evidence type="ECO:0000256" key="6">
    <source>
        <dbReference type="ARBA" id="ARBA00023235"/>
    </source>
</evidence>
<dbReference type="Pfam" id="PF13342">
    <property type="entry name" value="Toprim_Crpt"/>
    <property type="match status" value="1"/>
</dbReference>
<dbReference type="InterPro" id="IPR013497">
    <property type="entry name" value="Topo_IA_cen"/>
</dbReference>
<keyword evidence="5" id="KW-0238">DNA-binding</keyword>
<dbReference type="GO" id="GO:0016853">
    <property type="term" value="F:isomerase activity"/>
    <property type="evidence" value="ECO:0007669"/>
    <property type="project" value="UniProtKB-KW"/>
</dbReference>
<dbReference type="PRINTS" id="PR00417">
    <property type="entry name" value="PRTPISMRASEI"/>
</dbReference>
<dbReference type="EMBL" id="JBBMFI010000084">
    <property type="protein sequence ID" value="MEQ2566592.1"/>
    <property type="molecule type" value="Genomic_DNA"/>
</dbReference>
<evidence type="ECO:0000313" key="13">
    <source>
        <dbReference type="Proteomes" id="UP001478133"/>
    </source>
</evidence>
<dbReference type="Gene3D" id="2.70.20.10">
    <property type="entry name" value="Topoisomerase I, domain 3"/>
    <property type="match status" value="1"/>
</dbReference>
<dbReference type="Gene3D" id="1.10.290.10">
    <property type="entry name" value="Topoisomerase I, domain 4"/>
    <property type="match status" value="1"/>
</dbReference>
<evidence type="ECO:0000259" key="11">
    <source>
        <dbReference type="PROSITE" id="PS52039"/>
    </source>
</evidence>
<comment type="similarity">
    <text evidence="2">Belongs to the type IA topoisomerase family.</text>
</comment>
<dbReference type="RefSeq" id="WP_367286392.1">
    <property type="nucleotide sequence ID" value="NZ_JBBMEY010000012.1"/>
</dbReference>
<reference evidence="12 13" key="1">
    <citation type="submission" date="2024-03" db="EMBL/GenBank/DDBJ databases">
        <title>Human intestinal bacterial collection.</title>
        <authorList>
            <person name="Pauvert C."/>
            <person name="Hitch T.C.A."/>
            <person name="Clavel T."/>
        </authorList>
    </citation>
    <scope>NUCLEOTIDE SEQUENCE [LARGE SCALE GENOMIC DNA]</scope>
    <source>
        <strain evidence="12 13">CLA-AP-H18</strain>
    </source>
</reference>
<dbReference type="InterPro" id="IPR013825">
    <property type="entry name" value="Topo_IA_cen_sub2"/>
</dbReference>
<dbReference type="CDD" id="cd00186">
    <property type="entry name" value="TOP1Ac"/>
    <property type="match status" value="1"/>
</dbReference>
<evidence type="ECO:0000256" key="2">
    <source>
        <dbReference type="ARBA" id="ARBA00009446"/>
    </source>
</evidence>
<dbReference type="SUPFAM" id="SSF56712">
    <property type="entry name" value="Prokaryotic type I DNA topoisomerase"/>
    <property type="match status" value="1"/>
</dbReference>
<evidence type="ECO:0000256" key="4">
    <source>
        <dbReference type="ARBA" id="ARBA00023029"/>
    </source>
</evidence>
<evidence type="ECO:0000256" key="5">
    <source>
        <dbReference type="ARBA" id="ARBA00023125"/>
    </source>
</evidence>
<dbReference type="InterPro" id="IPR023405">
    <property type="entry name" value="Topo_IA_core_domain"/>
</dbReference>
<dbReference type="InterPro" id="IPR003602">
    <property type="entry name" value="Topo_IA_DNA-bd_dom"/>
</dbReference>
<dbReference type="InterPro" id="IPR034144">
    <property type="entry name" value="TOPRIM_TopoIII"/>
</dbReference>
<organism evidence="12 13">
    <name type="scientific">Ruminococcoides intestinihominis</name>
    <dbReference type="NCBI Taxonomy" id="3133161"/>
    <lineage>
        <taxon>Bacteria</taxon>
        <taxon>Bacillati</taxon>
        <taxon>Bacillota</taxon>
        <taxon>Clostridia</taxon>
        <taxon>Eubacteriales</taxon>
        <taxon>Oscillospiraceae</taxon>
        <taxon>Ruminococcoides</taxon>
    </lineage>
</organism>
<dbReference type="SMART" id="SM00493">
    <property type="entry name" value="TOPRIM"/>
    <property type="match status" value="1"/>
</dbReference>
<evidence type="ECO:0000256" key="3">
    <source>
        <dbReference type="ARBA" id="ARBA00012891"/>
    </source>
</evidence>
<dbReference type="InterPro" id="IPR013824">
    <property type="entry name" value="Topo_IA_cen_sub1"/>
</dbReference>
<dbReference type="EC" id="5.6.2.1" evidence="3"/>
<dbReference type="Pfam" id="PF01751">
    <property type="entry name" value="Toprim"/>
    <property type="match status" value="1"/>
</dbReference>
<sequence length="698" mass="79588">MIVIYAEKYSLAKEIANALNAGNRIPYDKDNRICHWEFELDGDKAILLHGQGHLIQLAQAKSYGEQYSKWDINAFPCIPKEYKLAVKENTKVLYEYIKPYFDKADALINATDPDREGELIFDYVYRSMNCKKPWKRVWLTDLTYGKINYAFNHLKDGFEMQTLQKSGEARAITDWLYGGNLTVAMTTKFSTDKVLSVGRVQTPTLAMVVNRENEIRNFVKKPFYKVIGEFTTTDNSIYKGEYIAGKFDDKGSAEQLISSLSNKGSIKSVEHKQKTVTAPLLFNSTQLQIACAKHLNWDLKKAESTMQKLYEAKFMSYPRTNTEHLTVAMMNEVEKTIEKLMQIDEYKEYSLDKENWLEFSKRHFDDEKVGSHTAIIPTLNVPSSLSDIGDDDMIALYDLLAKSLLRIVFPKVVIEDTTIITSINDKDFVSKGSVIVNEGWYSVDAMPDKINILPSINENENVSCNFDLAKGETQPPKRYTEPALINAMELAGQHFEDEEAKSLFKLQKKGLGTDATRVSTIEGLYNRGYIVKKGKTVVPTERGFYVIDTLPVSDIKSAELTGEIEKQLYDIELGKLNYDDFISQIEDKVRLWYAEIKNSKAKAYVDKSSICPLCGNKLYKSKTNVYCSNYKKGCKFSIPFELCGKKLTQNQINMLISSQRTNIIKGFKSKAGKEFDASLKINEQGKLEFIFPARKKKK</sequence>
<dbReference type="Pfam" id="PF01131">
    <property type="entry name" value="Topoisom_bac"/>
    <property type="match status" value="1"/>
</dbReference>
<keyword evidence="6 12" id="KW-0413">Isomerase</keyword>
<evidence type="ECO:0000256" key="1">
    <source>
        <dbReference type="ARBA" id="ARBA00000213"/>
    </source>
</evidence>
<dbReference type="SMART" id="SM00436">
    <property type="entry name" value="TOP1Bc"/>
    <property type="match status" value="1"/>
</dbReference>
<dbReference type="InterPro" id="IPR025589">
    <property type="entry name" value="Toprim_C_rpt"/>
</dbReference>